<dbReference type="InterPro" id="IPR040836">
    <property type="entry name" value="SAVED"/>
</dbReference>
<dbReference type="Pfam" id="PF14130">
    <property type="entry name" value="Cap4_nuclease"/>
    <property type="match status" value="1"/>
</dbReference>
<dbReference type="Pfam" id="PF18145">
    <property type="entry name" value="SAVED"/>
    <property type="match status" value="1"/>
</dbReference>
<dbReference type="InterPro" id="IPR025382">
    <property type="entry name" value="Cap4-like_endonuclease_dom"/>
</dbReference>
<dbReference type="GO" id="GO:0004518">
    <property type="term" value="F:nuclease activity"/>
    <property type="evidence" value="ECO:0007669"/>
    <property type="project" value="InterPro"/>
</dbReference>
<dbReference type="OrthoDB" id="8888777at2"/>
<name>A0A1G7NWF0_9BURK</name>
<accession>A0A1G7NWF0</accession>
<dbReference type="AlphaFoldDB" id="A0A1G7NWF0"/>
<reference evidence="3 4" key="1">
    <citation type="submission" date="2016-10" db="EMBL/GenBank/DDBJ databases">
        <authorList>
            <person name="de Groot N.N."/>
        </authorList>
    </citation>
    <scope>NUCLEOTIDE SEQUENCE [LARGE SCALE GENOMIC DNA]</scope>
    <source>
        <strain evidence="3 4">LMG 2247</strain>
    </source>
</reference>
<dbReference type="Proteomes" id="UP000199706">
    <property type="component" value="Unassembled WGS sequence"/>
</dbReference>
<dbReference type="RefSeq" id="WP_090680309.1">
    <property type="nucleotide sequence ID" value="NZ_FNCJ01000001.1"/>
</dbReference>
<proteinExistence type="predicted"/>
<evidence type="ECO:0000313" key="3">
    <source>
        <dbReference type="EMBL" id="SDF77689.1"/>
    </source>
</evidence>
<dbReference type="EMBL" id="FNCJ01000001">
    <property type="protein sequence ID" value="SDF77689.1"/>
    <property type="molecule type" value="Genomic_DNA"/>
</dbReference>
<organism evidence="3 4">
    <name type="scientific">Paraburkholderia phenazinium</name>
    <dbReference type="NCBI Taxonomy" id="60549"/>
    <lineage>
        <taxon>Bacteria</taxon>
        <taxon>Pseudomonadati</taxon>
        <taxon>Pseudomonadota</taxon>
        <taxon>Betaproteobacteria</taxon>
        <taxon>Burkholderiales</taxon>
        <taxon>Burkholderiaceae</taxon>
        <taxon>Paraburkholderia</taxon>
    </lineage>
</organism>
<evidence type="ECO:0000259" key="1">
    <source>
        <dbReference type="Pfam" id="PF14130"/>
    </source>
</evidence>
<gene>
    <name evidence="3" type="ORF">SAMN05216466_10140</name>
</gene>
<protein>
    <submittedName>
        <fullName evidence="3">Uncharacterized protein</fullName>
    </submittedName>
</protein>
<evidence type="ECO:0000259" key="2">
    <source>
        <dbReference type="Pfam" id="PF18145"/>
    </source>
</evidence>
<evidence type="ECO:0000313" key="4">
    <source>
        <dbReference type="Proteomes" id="UP000199706"/>
    </source>
</evidence>
<dbReference type="NCBIfam" id="NF033611">
    <property type="entry name" value="SAVED"/>
    <property type="match status" value="1"/>
</dbReference>
<feature type="domain" description="SMODS-associated and fused to various effectors" evidence="2">
    <location>
        <begin position="282"/>
        <end position="460"/>
    </location>
</feature>
<sequence length="464" mass="51001">MKASLLANESTGGAIAREGFGYQDAFVLQHLPRWLAQGAFSHVVSEAVGDIEVCYFGMNGITVRTFFEAKSYALSWSVFWDEIRQFKKVHDTSPTEFPRFVLVCRDFNSNTSPLVAMISRLRGVGSSYDANSPMLAQTREEIIQWIVDKKQPRELAQFVVDRVDFVTYADENAHAAFSGEIECCLPSINLRAKDAAAFREHCVRLVTRSGRGPVMRGEIEAALLGVLAGDTAIWEKTPTLLSLADVASVHELCLIVEPFNGPARATLKMTDWQHLSARAAAIGEFIKRSRPRSTIALSSKQRISLACLLGYTFGATKGFILDIEHNGAHFRTDEHVQETAPFFTDGLSRGDDGMKEGVVSIAFPTSADADVAVAIAGNLARAPRLELTSSDVIDSALKLNRAVAEAKSALVEFRSCHRLDVIHLFIKAPSHFAMMLGHRLNAVGCIQLYDWVDNSYVATCLLTP</sequence>
<feature type="domain" description="CD-NTase associated protein 4-like DNA endonuclease" evidence="1">
    <location>
        <begin position="11"/>
        <end position="206"/>
    </location>
</feature>